<dbReference type="Gene3D" id="2.160.20.10">
    <property type="entry name" value="Single-stranded right-handed beta-helix, Pectin lyase-like"/>
    <property type="match status" value="1"/>
</dbReference>
<dbReference type="EMBL" id="KN880462">
    <property type="protein sequence ID" value="KIY70879.1"/>
    <property type="molecule type" value="Genomic_DNA"/>
</dbReference>
<keyword evidence="14" id="KW-1185">Reference proteome</keyword>
<dbReference type="PANTHER" id="PTHR31884">
    <property type="entry name" value="POLYGALACTURONASE"/>
    <property type="match status" value="1"/>
</dbReference>
<evidence type="ECO:0000256" key="3">
    <source>
        <dbReference type="ARBA" id="ARBA00022729"/>
    </source>
</evidence>
<proteinExistence type="inferred from homology"/>
<dbReference type="InterPro" id="IPR000743">
    <property type="entry name" value="Glyco_hydro_28"/>
</dbReference>
<keyword evidence="3 12" id="KW-0732">Signal</keyword>
<gene>
    <name evidence="13" type="ORF">CYLTODRAFT_391456</name>
</gene>
<dbReference type="SMART" id="SM00710">
    <property type="entry name" value="PbH1"/>
    <property type="match status" value="6"/>
</dbReference>
<dbReference type="SUPFAM" id="SSF51126">
    <property type="entry name" value="Pectin lyase-like"/>
    <property type="match status" value="1"/>
</dbReference>
<name>A0A0D7BL64_9AGAR</name>
<dbReference type="EC" id="3.2.1.15" evidence="2"/>
<evidence type="ECO:0000256" key="6">
    <source>
        <dbReference type="ARBA" id="ARBA00023157"/>
    </source>
</evidence>
<keyword evidence="7 11" id="KW-0326">Glycosidase</keyword>
<evidence type="ECO:0000256" key="10">
    <source>
        <dbReference type="PROSITE-ProRule" id="PRU10052"/>
    </source>
</evidence>
<dbReference type="GO" id="GO:0045490">
    <property type="term" value="P:pectin catabolic process"/>
    <property type="evidence" value="ECO:0007669"/>
    <property type="project" value="UniProtKB-ARBA"/>
</dbReference>
<dbReference type="GO" id="GO:0004650">
    <property type="term" value="F:polygalacturonase activity"/>
    <property type="evidence" value="ECO:0007669"/>
    <property type="project" value="UniProtKB-EC"/>
</dbReference>
<dbReference type="PROSITE" id="PS00502">
    <property type="entry name" value="POLYGALACTURONASE"/>
    <property type="match status" value="1"/>
</dbReference>
<dbReference type="Proteomes" id="UP000054007">
    <property type="component" value="Unassembled WGS sequence"/>
</dbReference>
<accession>A0A0D7BL64</accession>
<sequence>MFSIRSFVIAALAAGVLASPVAERATCTVNSVDSAKNLSSCTDVVIEAFTVPSGQTVSIAAKAGATITMKGSVSFAKTTSAGPLLTIDTDNVKFAGNGYSFKGNGDLYWDGKGTNGGTTKPHPFLKFKGYGTFDNFIVKNSPAQAISIGTTGGAATFSKVLVDNKDGDASSLGHNTDGFDCSADDVTITNSKVYNQDDCLALNKGKNMKFTNNYCSGGHGISIGSIATDHSVSGVTISGNTVVDSMYGMRIKVQQSASNAAVSDVTYSGNTISGIDKYGFLVSQSYSEDFGTPGTKSKISGINFTGSQTTIAVNDKSVRVGVDCGNCSGTWDFSKLKVTGGKDSKIVKGGATISGGTY</sequence>
<evidence type="ECO:0000313" key="14">
    <source>
        <dbReference type="Proteomes" id="UP000054007"/>
    </source>
</evidence>
<evidence type="ECO:0000256" key="8">
    <source>
        <dbReference type="ARBA" id="ARBA00023316"/>
    </source>
</evidence>
<reference evidence="13 14" key="1">
    <citation type="journal article" date="2015" name="Fungal Genet. Biol.">
        <title>Evolution of novel wood decay mechanisms in Agaricales revealed by the genome sequences of Fistulina hepatica and Cylindrobasidium torrendii.</title>
        <authorList>
            <person name="Floudas D."/>
            <person name="Held B.W."/>
            <person name="Riley R."/>
            <person name="Nagy L.G."/>
            <person name="Koehler G."/>
            <person name="Ransdell A.S."/>
            <person name="Younus H."/>
            <person name="Chow J."/>
            <person name="Chiniquy J."/>
            <person name="Lipzen A."/>
            <person name="Tritt A."/>
            <person name="Sun H."/>
            <person name="Haridas S."/>
            <person name="LaButti K."/>
            <person name="Ohm R.A."/>
            <person name="Kues U."/>
            <person name="Blanchette R.A."/>
            <person name="Grigoriev I.V."/>
            <person name="Minto R.E."/>
            <person name="Hibbett D.S."/>
        </authorList>
    </citation>
    <scope>NUCLEOTIDE SEQUENCE [LARGE SCALE GENOMIC DNA]</scope>
    <source>
        <strain evidence="13 14">FP15055 ss-10</strain>
    </source>
</reference>
<evidence type="ECO:0000256" key="9">
    <source>
        <dbReference type="ARBA" id="ARBA00034074"/>
    </source>
</evidence>
<feature type="signal peptide" evidence="12">
    <location>
        <begin position="1"/>
        <end position="18"/>
    </location>
</feature>
<dbReference type="SMR" id="A0A0D7BL64"/>
<evidence type="ECO:0000256" key="12">
    <source>
        <dbReference type="SAM" id="SignalP"/>
    </source>
</evidence>
<comment type="catalytic activity">
    <reaction evidence="9">
        <text>(1,4-alpha-D-galacturonosyl)n+m + H2O = (1,4-alpha-D-galacturonosyl)n + (1,4-alpha-D-galacturonosyl)m.</text>
        <dbReference type="EC" id="3.2.1.15"/>
    </reaction>
</comment>
<dbReference type="Pfam" id="PF00295">
    <property type="entry name" value="Glyco_hydro_28"/>
    <property type="match status" value="1"/>
</dbReference>
<keyword evidence="8" id="KW-0961">Cell wall biogenesis/degradation</keyword>
<keyword evidence="4" id="KW-0677">Repeat</keyword>
<evidence type="ECO:0000256" key="4">
    <source>
        <dbReference type="ARBA" id="ARBA00022737"/>
    </source>
</evidence>
<dbReference type="InterPro" id="IPR012334">
    <property type="entry name" value="Pectin_lyas_fold"/>
</dbReference>
<comment type="similarity">
    <text evidence="1 11">Belongs to the glycosyl hydrolase 28 family.</text>
</comment>
<evidence type="ECO:0000256" key="5">
    <source>
        <dbReference type="ARBA" id="ARBA00022801"/>
    </source>
</evidence>
<evidence type="ECO:0000256" key="2">
    <source>
        <dbReference type="ARBA" id="ARBA00012736"/>
    </source>
</evidence>
<keyword evidence="5 11" id="KW-0378">Hydrolase</keyword>
<dbReference type="GO" id="GO:0071555">
    <property type="term" value="P:cell wall organization"/>
    <property type="evidence" value="ECO:0007669"/>
    <property type="project" value="UniProtKB-KW"/>
</dbReference>
<dbReference type="InterPro" id="IPR006626">
    <property type="entry name" value="PbH1"/>
</dbReference>
<keyword evidence="6" id="KW-1015">Disulfide bond</keyword>
<evidence type="ECO:0000256" key="11">
    <source>
        <dbReference type="RuleBase" id="RU361169"/>
    </source>
</evidence>
<organism evidence="13 14">
    <name type="scientific">Cylindrobasidium torrendii FP15055 ss-10</name>
    <dbReference type="NCBI Taxonomy" id="1314674"/>
    <lineage>
        <taxon>Eukaryota</taxon>
        <taxon>Fungi</taxon>
        <taxon>Dikarya</taxon>
        <taxon>Basidiomycota</taxon>
        <taxon>Agaricomycotina</taxon>
        <taxon>Agaricomycetes</taxon>
        <taxon>Agaricomycetidae</taxon>
        <taxon>Agaricales</taxon>
        <taxon>Marasmiineae</taxon>
        <taxon>Physalacriaceae</taxon>
        <taxon>Cylindrobasidium</taxon>
    </lineage>
</organism>
<feature type="chain" id="PRO_5002317316" description="endo-polygalacturonase" evidence="12">
    <location>
        <begin position="19"/>
        <end position="358"/>
    </location>
</feature>
<feature type="active site" evidence="10">
    <location>
        <position position="219"/>
    </location>
</feature>
<evidence type="ECO:0000313" key="13">
    <source>
        <dbReference type="EMBL" id="KIY70879.1"/>
    </source>
</evidence>
<dbReference type="STRING" id="1314674.A0A0D7BL64"/>
<protein>
    <recommendedName>
        <fullName evidence="2">endo-polygalacturonase</fullName>
        <ecNumber evidence="2">3.2.1.15</ecNumber>
    </recommendedName>
</protein>
<evidence type="ECO:0000256" key="1">
    <source>
        <dbReference type="ARBA" id="ARBA00008834"/>
    </source>
</evidence>
<dbReference type="OrthoDB" id="1546079at2759"/>
<dbReference type="GO" id="GO:0005576">
    <property type="term" value="C:extracellular region"/>
    <property type="evidence" value="ECO:0007669"/>
    <property type="project" value="TreeGrafter"/>
</dbReference>
<dbReference type="AlphaFoldDB" id="A0A0D7BL64"/>
<dbReference type="InterPro" id="IPR011050">
    <property type="entry name" value="Pectin_lyase_fold/virulence"/>
</dbReference>
<dbReference type="InterPro" id="IPR050434">
    <property type="entry name" value="Glycosyl_hydrlase_28"/>
</dbReference>
<evidence type="ECO:0000256" key="7">
    <source>
        <dbReference type="ARBA" id="ARBA00023295"/>
    </source>
</evidence>
<dbReference type="PANTHER" id="PTHR31884:SF1">
    <property type="entry name" value="POLYGALACTURONASE"/>
    <property type="match status" value="1"/>
</dbReference>